<evidence type="ECO:0000313" key="3">
    <source>
        <dbReference type="EMBL" id="REK87133.1"/>
    </source>
</evidence>
<comment type="caution">
    <text evidence="3">The sequence shown here is derived from an EMBL/GenBank/DDBJ whole genome shotgun (WGS) entry which is preliminary data.</text>
</comment>
<protein>
    <submittedName>
        <fullName evidence="3">Lanthionine synthetase</fullName>
    </submittedName>
</protein>
<keyword evidence="1" id="KW-0479">Metal-binding</keyword>
<dbReference type="SUPFAM" id="SSF158745">
    <property type="entry name" value="LanC-like"/>
    <property type="match status" value="1"/>
</dbReference>
<organism evidence="3 4">
    <name type="scientific">Streptomyces inhibens</name>
    <dbReference type="NCBI Taxonomy" id="2293571"/>
    <lineage>
        <taxon>Bacteria</taxon>
        <taxon>Bacillati</taxon>
        <taxon>Actinomycetota</taxon>
        <taxon>Actinomycetes</taxon>
        <taxon>Kitasatosporales</taxon>
        <taxon>Streptomycetaceae</taxon>
        <taxon>Streptomyces</taxon>
    </lineage>
</organism>
<dbReference type="AlphaFoldDB" id="A0A371PYG2"/>
<dbReference type="EMBL" id="QUAC01000226">
    <property type="protein sequence ID" value="REK87133.1"/>
    <property type="molecule type" value="Genomic_DNA"/>
</dbReference>
<dbReference type="GO" id="GO:0031179">
    <property type="term" value="P:peptide modification"/>
    <property type="evidence" value="ECO:0007669"/>
    <property type="project" value="InterPro"/>
</dbReference>
<feature type="region of interest" description="Disordered" evidence="2">
    <location>
        <begin position="39"/>
        <end position="62"/>
    </location>
</feature>
<keyword evidence="1" id="KW-0862">Zinc</keyword>
<name>A0A371PYG2_STRIH</name>
<dbReference type="InterPro" id="IPR007822">
    <property type="entry name" value="LANC-like"/>
</dbReference>
<gene>
    <name evidence="3" type="ORF">DY245_28435</name>
</gene>
<feature type="binding site" evidence="1">
    <location>
        <position position="406"/>
    </location>
    <ligand>
        <name>Zn(2+)</name>
        <dbReference type="ChEBI" id="CHEBI:29105"/>
    </ligand>
</feature>
<feature type="binding site" evidence="1">
    <location>
        <position position="358"/>
    </location>
    <ligand>
        <name>Zn(2+)</name>
        <dbReference type="ChEBI" id="CHEBI:29105"/>
    </ligand>
</feature>
<dbReference type="GO" id="GO:0046872">
    <property type="term" value="F:metal ion binding"/>
    <property type="evidence" value="ECO:0007669"/>
    <property type="project" value="UniProtKB-KW"/>
</dbReference>
<feature type="compositionally biased region" description="Low complexity" evidence="2">
    <location>
        <begin position="49"/>
        <end position="61"/>
    </location>
</feature>
<dbReference type="OrthoDB" id="1882482at2"/>
<proteinExistence type="predicted"/>
<dbReference type="InterPro" id="IPR033889">
    <property type="entry name" value="LanC"/>
</dbReference>
<evidence type="ECO:0000256" key="1">
    <source>
        <dbReference type="PIRSR" id="PIRSR607822-1"/>
    </source>
</evidence>
<dbReference type="PRINTS" id="PR01950">
    <property type="entry name" value="LANCSUPER"/>
</dbReference>
<dbReference type="Gene3D" id="1.50.10.20">
    <property type="match status" value="1"/>
</dbReference>
<evidence type="ECO:0000256" key="2">
    <source>
        <dbReference type="SAM" id="MobiDB-lite"/>
    </source>
</evidence>
<dbReference type="SMART" id="SM01260">
    <property type="entry name" value="LANC_like"/>
    <property type="match status" value="1"/>
</dbReference>
<dbReference type="Proteomes" id="UP000262477">
    <property type="component" value="Unassembled WGS sequence"/>
</dbReference>
<accession>A0A371PYG2</accession>
<sequence>MRLVACTSSSRVMCGGNPRRPYGRRARGRAVTAVTDCGAAAPYTPPGPTQEEAMTAPAAAKDTARESAGRIVADLAERLADPGSVVRAATAPGNLDCCPGRPAPQPPWHGLALSEGHPGVALLFAELSRTAPAHRTAIHAHLTAAARELPAPSGGCLFEGAPALAFAARTARHDPDDYAELLDHLDELVGAQLRALLAEESARLDAGRAGVRLGAYDTLAGAAGLARHLLLDPARHPQLLRDTLSYFVRLTRPVRAHGCTVPGWWVPTQPAVDPDARFTRGHFNLGLAHGICGPLVLLARGWEEGIRVPGHEEAMARIADHLLAFRRYDGLWPGAIGFDDFLSGDRAPAVDDNMVAWCYGTPGVARALYLAGRALDRADWRRTAVQALGDALGLRPPGATDSSLCHGWAGLLHITWRMADDSGDRRLAELVPRLAAPVLDAYDAALPFGFHYERPGLPPDRSLAAHRAGFLEGAAGIGLALHTYATGRAPSGDWDAALLLS</sequence>
<reference evidence="3 4" key="1">
    <citation type="submission" date="2018-08" db="EMBL/GenBank/DDBJ databases">
        <title>Streptomyces NEAU-D10 sp. nov., a novel Actinomycete isolated from soil.</title>
        <authorList>
            <person name="Jin L."/>
        </authorList>
    </citation>
    <scope>NUCLEOTIDE SEQUENCE [LARGE SCALE GENOMIC DNA]</scope>
    <source>
        <strain evidence="3 4">NEAU-D10</strain>
    </source>
</reference>
<dbReference type="Pfam" id="PF05147">
    <property type="entry name" value="LANC_like"/>
    <property type="match status" value="1"/>
</dbReference>
<dbReference type="CDD" id="cd04793">
    <property type="entry name" value="LanC"/>
    <property type="match status" value="1"/>
</dbReference>
<keyword evidence="4" id="KW-1185">Reference proteome</keyword>
<evidence type="ECO:0000313" key="4">
    <source>
        <dbReference type="Proteomes" id="UP000262477"/>
    </source>
</evidence>
<dbReference type="PRINTS" id="PR01955">
    <property type="entry name" value="LANCFRANKIA"/>
</dbReference>
<feature type="binding site" evidence="1">
    <location>
        <position position="405"/>
    </location>
    <ligand>
        <name>Zn(2+)</name>
        <dbReference type="ChEBI" id="CHEBI:29105"/>
    </ligand>
</feature>